<dbReference type="AlphaFoldDB" id="A0A8J5VJS6"/>
<evidence type="ECO:0000313" key="2">
    <source>
        <dbReference type="EMBL" id="KAG8049773.1"/>
    </source>
</evidence>
<gene>
    <name evidence="2" type="ORF">GUJ93_ZPchr0009g2028</name>
</gene>
<protein>
    <submittedName>
        <fullName evidence="2">Uncharacterized protein</fullName>
    </submittedName>
</protein>
<name>A0A8J5VJS6_ZIZPA</name>
<feature type="compositionally biased region" description="Basic and acidic residues" evidence="1">
    <location>
        <begin position="114"/>
        <end position="123"/>
    </location>
</feature>
<reference evidence="2" key="1">
    <citation type="journal article" date="2021" name="bioRxiv">
        <title>Whole Genome Assembly and Annotation of Northern Wild Rice, Zizania palustris L., Supports a Whole Genome Duplication in the Zizania Genus.</title>
        <authorList>
            <person name="Haas M."/>
            <person name="Kono T."/>
            <person name="Macchietto M."/>
            <person name="Millas R."/>
            <person name="McGilp L."/>
            <person name="Shao M."/>
            <person name="Duquette J."/>
            <person name="Hirsch C.N."/>
            <person name="Kimball J."/>
        </authorList>
    </citation>
    <scope>NUCLEOTIDE SEQUENCE</scope>
    <source>
        <tissue evidence="2">Fresh leaf tissue</tissue>
    </source>
</reference>
<dbReference type="Proteomes" id="UP000729402">
    <property type="component" value="Unassembled WGS sequence"/>
</dbReference>
<evidence type="ECO:0000313" key="3">
    <source>
        <dbReference type="Proteomes" id="UP000729402"/>
    </source>
</evidence>
<accession>A0A8J5VJS6</accession>
<proteinExistence type="predicted"/>
<dbReference type="EMBL" id="JAAALK010000289">
    <property type="protein sequence ID" value="KAG8049773.1"/>
    <property type="molecule type" value="Genomic_DNA"/>
</dbReference>
<sequence length="123" mass="13928">MTRSRRKLHSPALASPRLYTYVPERADAVASSASPPRPARSDPDRRLAPRGRPQSPASRRRRTRPGSRRLLRRIPCPRRRSSCLRVAGSPHAPPSEPRTPLRRRESLPSSKTPCRPDLRYLGP</sequence>
<comment type="caution">
    <text evidence="2">The sequence shown here is derived from an EMBL/GenBank/DDBJ whole genome shotgun (WGS) entry which is preliminary data.</text>
</comment>
<keyword evidence="3" id="KW-1185">Reference proteome</keyword>
<evidence type="ECO:0000256" key="1">
    <source>
        <dbReference type="SAM" id="MobiDB-lite"/>
    </source>
</evidence>
<reference evidence="2" key="2">
    <citation type="submission" date="2021-02" db="EMBL/GenBank/DDBJ databases">
        <authorList>
            <person name="Kimball J.A."/>
            <person name="Haas M.W."/>
            <person name="Macchietto M."/>
            <person name="Kono T."/>
            <person name="Duquette J."/>
            <person name="Shao M."/>
        </authorList>
    </citation>
    <scope>NUCLEOTIDE SEQUENCE</scope>
    <source>
        <tissue evidence="2">Fresh leaf tissue</tissue>
    </source>
</reference>
<organism evidence="2 3">
    <name type="scientific">Zizania palustris</name>
    <name type="common">Northern wild rice</name>
    <dbReference type="NCBI Taxonomy" id="103762"/>
    <lineage>
        <taxon>Eukaryota</taxon>
        <taxon>Viridiplantae</taxon>
        <taxon>Streptophyta</taxon>
        <taxon>Embryophyta</taxon>
        <taxon>Tracheophyta</taxon>
        <taxon>Spermatophyta</taxon>
        <taxon>Magnoliopsida</taxon>
        <taxon>Liliopsida</taxon>
        <taxon>Poales</taxon>
        <taxon>Poaceae</taxon>
        <taxon>BOP clade</taxon>
        <taxon>Oryzoideae</taxon>
        <taxon>Oryzeae</taxon>
        <taxon>Zizaniinae</taxon>
        <taxon>Zizania</taxon>
    </lineage>
</organism>
<feature type="compositionally biased region" description="Basic residues" evidence="1">
    <location>
        <begin position="58"/>
        <end position="82"/>
    </location>
</feature>
<feature type="region of interest" description="Disordered" evidence="1">
    <location>
        <begin position="26"/>
        <end position="123"/>
    </location>
</feature>